<proteinExistence type="inferred from homology"/>
<sequence>MRQMNLIALLSAMFVFFSCNSQKKAYKDLGDGLFADIETTKGHIVVKLNYKEVPTTVANFVTLAEGKNNFVKVEYKGKPFYNGTIFHRVIDGFMIQGGDPTGTGMGDPGYRFEDEFVPSLKHSKKGILSMANSGPNTNGSQFFITQVPTPHLDGRHTVFGETVKGEEVIDAIAKAPRNGQDRPNEDIKIKNITIVANGKDAQKFDAVKVFDSYFKSVAEREKEKEERVKRASAKFLEEIKVQEPQAKVLPSGVKIFTINNGEGKQPKQTEFAMVNYAGYLRNGALFDSNIKEVEESYGKYQAMREQQNGYQPIPFPYTPSAQLIPGFKEALLTMKVGDKIRVFIPATLGYGEAGAGDVIPPNSDLIFDIEITGTMAAPKMN</sequence>
<dbReference type="Pfam" id="PF00254">
    <property type="entry name" value="FKBP_C"/>
    <property type="match status" value="1"/>
</dbReference>
<evidence type="ECO:0000256" key="1">
    <source>
        <dbReference type="ARBA" id="ARBA00000971"/>
    </source>
</evidence>
<comment type="catalytic activity">
    <reaction evidence="1 6">
        <text>[protein]-peptidylproline (omega=180) = [protein]-peptidylproline (omega=0)</text>
        <dbReference type="Rhea" id="RHEA:16237"/>
        <dbReference type="Rhea" id="RHEA-COMP:10747"/>
        <dbReference type="Rhea" id="RHEA-COMP:10748"/>
        <dbReference type="ChEBI" id="CHEBI:83833"/>
        <dbReference type="ChEBI" id="CHEBI:83834"/>
        <dbReference type="EC" id="5.2.1.8"/>
    </reaction>
</comment>
<name>A0A250F724_9FLAO</name>
<dbReference type="InterPro" id="IPR001179">
    <property type="entry name" value="PPIase_FKBP_dom"/>
</dbReference>
<dbReference type="PROSITE" id="PS51257">
    <property type="entry name" value="PROKAR_LIPOPROTEIN"/>
    <property type="match status" value="1"/>
</dbReference>
<evidence type="ECO:0000256" key="5">
    <source>
        <dbReference type="ARBA" id="ARBA00023235"/>
    </source>
</evidence>
<evidence type="ECO:0000259" key="8">
    <source>
        <dbReference type="PROSITE" id="PS50072"/>
    </source>
</evidence>
<dbReference type="InterPro" id="IPR044666">
    <property type="entry name" value="Cyclophilin_A-like"/>
</dbReference>
<keyword evidence="10" id="KW-1185">Reference proteome</keyword>
<dbReference type="KEGG" id="clk:CGC53_00515"/>
<dbReference type="SUPFAM" id="SSF50891">
    <property type="entry name" value="Cyclophilin-like"/>
    <property type="match status" value="1"/>
</dbReference>
<dbReference type="PANTHER" id="PTHR45625">
    <property type="entry name" value="PEPTIDYL-PROLYL CIS-TRANS ISOMERASE-RELATED"/>
    <property type="match status" value="1"/>
</dbReference>
<keyword evidence="4 6" id="KW-0697">Rotamase</keyword>
<dbReference type="PANTHER" id="PTHR45625:SF4">
    <property type="entry name" value="PEPTIDYLPROLYL ISOMERASE DOMAIN AND WD REPEAT-CONTAINING PROTEIN 1"/>
    <property type="match status" value="1"/>
</dbReference>
<reference evidence="10" key="1">
    <citation type="submission" date="2017-06" db="EMBL/GenBank/DDBJ databases">
        <title>Capnocytophaga spp. assemblies.</title>
        <authorList>
            <person name="Gulvik C.A."/>
        </authorList>
    </citation>
    <scope>NUCLEOTIDE SEQUENCE [LARGE SCALE GENOMIC DNA]</scope>
    <source>
        <strain evidence="10">H6253</strain>
    </source>
</reference>
<dbReference type="AlphaFoldDB" id="A0A250F724"/>
<dbReference type="Gene3D" id="3.10.50.40">
    <property type="match status" value="1"/>
</dbReference>
<dbReference type="Gene3D" id="2.40.100.10">
    <property type="entry name" value="Cyclophilin-like"/>
    <property type="match status" value="1"/>
</dbReference>
<feature type="domain" description="PPIase cyclophilin-type" evidence="8">
    <location>
        <begin position="42"/>
        <end position="194"/>
    </location>
</feature>
<dbReference type="PROSITE" id="PS50059">
    <property type="entry name" value="FKBP_PPIASE"/>
    <property type="match status" value="1"/>
</dbReference>
<evidence type="ECO:0000256" key="3">
    <source>
        <dbReference type="ARBA" id="ARBA00013194"/>
    </source>
</evidence>
<evidence type="ECO:0000256" key="2">
    <source>
        <dbReference type="ARBA" id="ARBA00007365"/>
    </source>
</evidence>
<dbReference type="PRINTS" id="PR00153">
    <property type="entry name" value="CSAPPISMRASE"/>
</dbReference>
<comment type="similarity">
    <text evidence="2">Belongs to the cyclophilin-type PPIase family.</text>
</comment>
<dbReference type="EMBL" id="CP022384">
    <property type="protein sequence ID" value="ATA80942.1"/>
    <property type="molecule type" value="Genomic_DNA"/>
</dbReference>
<dbReference type="InterPro" id="IPR020892">
    <property type="entry name" value="Cyclophilin-type_PPIase_CS"/>
</dbReference>
<dbReference type="GO" id="GO:0006457">
    <property type="term" value="P:protein folding"/>
    <property type="evidence" value="ECO:0007669"/>
    <property type="project" value="InterPro"/>
</dbReference>
<dbReference type="PROSITE" id="PS00170">
    <property type="entry name" value="CSA_PPIASE_1"/>
    <property type="match status" value="1"/>
</dbReference>
<dbReference type="Proteomes" id="UP000217276">
    <property type="component" value="Chromosome"/>
</dbReference>
<dbReference type="RefSeq" id="WP_095912881.1">
    <property type="nucleotide sequence ID" value="NZ_CAUQGS010000032.1"/>
</dbReference>
<organism evidence="9 10">
    <name type="scientific">Capnocytophaga leadbetteri</name>
    <dbReference type="NCBI Taxonomy" id="327575"/>
    <lineage>
        <taxon>Bacteria</taxon>
        <taxon>Pseudomonadati</taxon>
        <taxon>Bacteroidota</taxon>
        <taxon>Flavobacteriia</taxon>
        <taxon>Flavobacteriales</taxon>
        <taxon>Flavobacteriaceae</taxon>
        <taxon>Capnocytophaga</taxon>
    </lineage>
</organism>
<keyword evidence="5 6" id="KW-0413">Isomerase</keyword>
<gene>
    <name evidence="9" type="ORF">CGC53_00515</name>
</gene>
<dbReference type="CDD" id="cd00317">
    <property type="entry name" value="cyclophilin"/>
    <property type="match status" value="1"/>
</dbReference>
<feature type="domain" description="PPIase FKBP-type" evidence="7">
    <location>
        <begin position="269"/>
        <end position="375"/>
    </location>
</feature>
<evidence type="ECO:0000313" key="9">
    <source>
        <dbReference type="EMBL" id="ATA80942.1"/>
    </source>
</evidence>
<dbReference type="GO" id="GO:0003755">
    <property type="term" value="F:peptidyl-prolyl cis-trans isomerase activity"/>
    <property type="evidence" value="ECO:0007669"/>
    <property type="project" value="UniProtKB-KW"/>
</dbReference>
<dbReference type="PROSITE" id="PS50072">
    <property type="entry name" value="CSA_PPIASE_2"/>
    <property type="match status" value="1"/>
</dbReference>
<evidence type="ECO:0000259" key="7">
    <source>
        <dbReference type="PROSITE" id="PS50059"/>
    </source>
</evidence>
<dbReference type="Pfam" id="PF00160">
    <property type="entry name" value="Pro_isomerase"/>
    <property type="match status" value="1"/>
</dbReference>
<protein>
    <recommendedName>
        <fullName evidence="3 6">peptidylprolyl isomerase</fullName>
        <ecNumber evidence="3 6">5.2.1.8</ecNumber>
    </recommendedName>
</protein>
<dbReference type="InterPro" id="IPR002130">
    <property type="entry name" value="Cyclophilin-type_PPIase_dom"/>
</dbReference>
<dbReference type="InterPro" id="IPR046357">
    <property type="entry name" value="PPIase_dom_sf"/>
</dbReference>
<dbReference type="InterPro" id="IPR029000">
    <property type="entry name" value="Cyclophilin-like_dom_sf"/>
</dbReference>
<dbReference type="SUPFAM" id="SSF54534">
    <property type="entry name" value="FKBP-like"/>
    <property type="match status" value="1"/>
</dbReference>
<evidence type="ECO:0000256" key="4">
    <source>
        <dbReference type="ARBA" id="ARBA00023110"/>
    </source>
</evidence>
<dbReference type="EC" id="5.2.1.8" evidence="3 6"/>
<evidence type="ECO:0000313" key="10">
    <source>
        <dbReference type="Proteomes" id="UP000217276"/>
    </source>
</evidence>
<accession>A0A250F724</accession>
<evidence type="ECO:0000256" key="6">
    <source>
        <dbReference type="PROSITE-ProRule" id="PRU00277"/>
    </source>
</evidence>